<organism evidence="1 2">
    <name type="scientific">Extremus antarcticus</name>
    <dbReference type="NCBI Taxonomy" id="702011"/>
    <lineage>
        <taxon>Eukaryota</taxon>
        <taxon>Fungi</taxon>
        <taxon>Dikarya</taxon>
        <taxon>Ascomycota</taxon>
        <taxon>Pezizomycotina</taxon>
        <taxon>Dothideomycetes</taxon>
        <taxon>Dothideomycetidae</taxon>
        <taxon>Mycosphaerellales</taxon>
        <taxon>Extremaceae</taxon>
        <taxon>Extremus</taxon>
    </lineage>
</organism>
<comment type="caution">
    <text evidence="1">The sequence shown here is derived from an EMBL/GenBank/DDBJ whole genome shotgun (WGS) entry which is preliminary data.</text>
</comment>
<sequence>MSSSTSQTAVASTEEYQGVAKELKAAWLKVGVDKKLGPNQGAFPFTIEQVDIPVVDAPGELGADAVSMITETFMIARGFDPQDYKSKLACAMSLSSFLADATPSMSLLRMDPDEPDDLDDGMVDPYDGSLYRGLCHPNYPTGPWHATSTLTGPNNNLSVVLTDTTPLPDGSVIRRSEHLAILRLLQWYASNLGSRDDANTKDALLSICATRARVLRFSRRGHAVKVGITQWLDLKDPAGVSTLHRALIHDWPEREGWWTRLGNWILEQDG</sequence>
<reference evidence="1" key="1">
    <citation type="submission" date="2023-04" db="EMBL/GenBank/DDBJ databases">
        <title>Black Yeasts Isolated from many extreme environments.</title>
        <authorList>
            <person name="Coleine C."/>
            <person name="Stajich J.E."/>
            <person name="Selbmann L."/>
        </authorList>
    </citation>
    <scope>NUCLEOTIDE SEQUENCE</scope>
    <source>
        <strain evidence="1">CCFEE 5312</strain>
    </source>
</reference>
<proteinExistence type="predicted"/>
<dbReference type="Proteomes" id="UP001271007">
    <property type="component" value="Unassembled WGS sequence"/>
</dbReference>
<keyword evidence="2" id="KW-1185">Reference proteome</keyword>
<evidence type="ECO:0000313" key="2">
    <source>
        <dbReference type="Proteomes" id="UP001271007"/>
    </source>
</evidence>
<evidence type="ECO:0000313" key="1">
    <source>
        <dbReference type="EMBL" id="KAK3053803.1"/>
    </source>
</evidence>
<dbReference type="EMBL" id="JAWDJX010000014">
    <property type="protein sequence ID" value="KAK3053803.1"/>
    <property type="molecule type" value="Genomic_DNA"/>
</dbReference>
<protein>
    <submittedName>
        <fullName evidence="1">Uncharacterized protein</fullName>
    </submittedName>
</protein>
<dbReference type="AlphaFoldDB" id="A0AAJ0DGS2"/>
<accession>A0AAJ0DGS2</accession>
<gene>
    <name evidence="1" type="ORF">LTR09_005083</name>
</gene>
<name>A0AAJ0DGS2_9PEZI</name>